<accession>A0A7T6ZLW2</accession>
<evidence type="ECO:0000313" key="1">
    <source>
        <dbReference type="EMBL" id="QQK88308.1"/>
    </source>
</evidence>
<keyword evidence="2" id="KW-1185">Reference proteome</keyword>
<dbReference type="Proteomes" id="UP000595268">
    <property type="component" value="Segment"/>
</dbReference>
<dbReference type="EMBL" id="MW358928">
    <property type="protein sequence ID" value="QQK88308.1"/>
    <property type="molecule type" value="Genomic_DNA"/>
</dbReference>
<proteinExistence type="predicted"/>
<protein>
    <submittedName>
        <fullName evidence="1">Uncharacterized protein</fullName>
    </submittedName>
</protein>
<evidence type="ECO:0000313" key="2">
    <source>
        <dbReference type="Proteomes" id="UP000595268"/>
    </source>
</evidence>
<organism evidence="1 2">
    <name type="scientific">Providencia phage PSTRCR_120</name>
    <dbReference type="NCBI Taxonomy" id="2800826"/>
    <lineage>
        <taxon>Viruses</taxon>
        <taxon>Duplodnaviria</taxon>
        <taxon>Heunggongvirae</taxon>
        <taxon>Uroviricota</taxon>
        <taxon>Caudoviricetes</taxon>
        <taxon>Autographivirales</taxon>
        <taxon>Autotranscriptaviridae</taxon>
        <taxon>Studiervirinae</taxon>
        <taxon>Solymavirus</taxon>
        <taxon>Solymavirus PSTRCR120</taxon>
    </lineage>
</organism>
<reference evidence="1 2" key="1">
    <citation type="submission" date="2020-12" db="EMBL/GenBank/DDBJ databases">
        <authorList>
            <person name="Rakov C."/>
            <person name="Alkalay-Oren S."/>
            <person name="Coppenhagen-Glazer S."/>
            <person name="Hazan R."/>
        </authorList>
    </citation>
    <scope>NUCLEOTIDE SEQUENCE [LARGE SCALE GENOMIC DNA]</scope>
</reference>
<sequence>MAITLCLIYLLIAGLIAFNVYRGAKRTKARLTYITWFGAPRFTLRDSRGRFISNHAGLWELAKHGV</sequence>
<name>A0A7T6ZLW2_9CAUD</name>